<dbReference type="Pfam" id="PF13489">
    <property type="entry name" value="Methyltransf_23"/>
    <property type="match status" value="1"/>
</dbReference>
<accession>A0AAJ1FVQ0</accession>
<reference evidence="1" key="1">
    <citation type="submission" date="2022-06" db="EMBL/GenBank/DDBJ databases">
        <title>Dynamics of rice microbiomes reveals core vertical transmitted seed endophytes.</title>
        <authorList>
            <person name="Liao K."/>
            <person name="Zhang X."/>
        </authorList>
    </citation>
    <scope>NUCLEOTIDE SEQUENCE</scope>
    <source>
        <strain evidence="1">JT1-17</strain>
    </source>
</reference>
<name>A0AAJ1FVQ0_PANAN</name>
<dbReference type="Proteomes" id="UP001208888">
    <property type="component" value="Unassembled WGS sequence"/>
</dbReference>
<evidence type="ECO:0000313" key="2">
    <source>
        <dbReference type="Proteomes" id="UP001208888"/>
    </source>
</evidence>
<comment type="caution">
    <text evidence="1">The sequence shown here is derived from an EMBL/GenBank/DDBJ whole genome shotgun (WGS) entry which is preliminary data.</text>
</comment>
<dbReference type="EMBL" id="JANFVX010000011">
    <property type="protein sequence ID" value="MCW0344953.1"/>
    <property type="molecule type" value="Genomic_DNA"/>
</dbReference>
<dbReference type="RefSeq" id="WP_246872869.1">
    <property type="nucleotide sequence ID" value="NZ_JABDZQ010000001.1"/>
</dbReference>
<organism evidence="1 2">
    <name type="scientific">Pantoea ananas</name>
    <name type="common">Erwinia uredovora</name>
    <dbReference type="NCBI Taxonomy" id="553"/>
    <lineage>
        <taxon>Bacteria</taxon>
        <taxon>Pseudomonadati</taxon>
        <taxon>Pseudomonadota</taxon>
        <taxon>Gammaproteobacteria</taxon>
        <taxon>Enterobacterales</taxon>
        <taxon>Erwiniaceae</taxon>
        <taxon>Pantoea</taxon>
    </lineage>
</organism>
<evidence type="ECO:0000313" key="1">
    <source>
        <dbReference type="EMBL" id="MCW0344953.1"/>
    </source>
</evidence>
<dbReference type="AlphaFoldDB" id="A0AAJ1FVQ0"/>
<protein>
    <recommendedName>
        <fullName evidence="3">Class I SAM-dependent methyltransferase</fullName>
    </recommendedName>
</protein>
<proteinExistence type="predicted"/>
<dbReference type="Gene3D" id="3.40.50.150">
    <property type="entry name" value="Vaccinia Virus protein VP39"/>
    <property type="match status" value="1"/>
</dbReference>
<gene>
    <name evidence="1" type="ORF">NB703_003046</name>
</gene>
<sequence>MREFYQRVDSELVFFPELGIGRYPVPRERPYNVDYFERYKRMADTETGRLLTLSRIELIARHYHGPVLDVGIGAGQFVASRAMTFGYDVNPAGVEWLKEKGLYRDLYKTSCPAISMWDVLEHIDDPEAAVARAGEFVFVSIPIFRDSADILRSHHFRKDEHIWYFTDEGLRNWFSKQGFECVEHNQMECDLGRKGIGTYAFKRIN</sequence>
<dbReference type="InterPro" id="IPR029063">
    <property type="entry name" value="SAM-dependent_MTases_sf"/>
</dbReference>
<evidence type="ECO:0008006" key="3">
    <source>
        <dbReference type="Google" id="ProtNLM"/>
    </source>
</evidence>
<dbReference type="SUPFAM" id="SSF53335">
    <property type="entry name" value="S-adenosyl-L-methionine-dependent methyltransferases"/>
    <property type="match status" value="1"/>
</dbReference>